<dbReference type="PANTHER" id="PTHR30137">
    <property type="entry name" value="LUCIFERASE-LIKE MONOOXYGENASE"/>
    <property type="match status" value="1"/>
</dbReference>
<dbReference type="Pfam" id="PF00296">
    <property type="entry name" value="Bac_luciferase"/>
    <property type="match status" value="1"/>
</dbReference>
<organism evidence="2 3">
    <name type="scientific">Actinoalloteichus caeruleus DSM 43889</name>
    <dbReference type="NCBI Taxonomy" id="1120930"/>
    <lineage>
        <taxon>Bacteria</taxon>
        <taxon>Bacillati</taxon>
        <taxon>Actinomycetota</taxon>
        <taxon>Actinomycetes</taxon>
        <taxon>Pseudonocardiales</taxon>
        <taxon>Pseudonocardiaceae</taxon>
        <taxon>Actinoalloteichus</taxon>
        <taxon>Actinoalloteichus cyanogriseus</taxon>
    </lineage>
</organism>
<name>A0ABT1JN15_ACTCY</name>
<reference evidence="2 3" key="1">
    <citation type="submission" date="2013-07" db="EMBL/GenBank/DDBJ databases">
        <authorList>
            <consortium name="DOE Joint Genome Institute"/>
            <person name="Reeve W."/>
            <person name="Huntemann M."/>
            <person name="Han J."/>
            <person name="Chen A."/>
            <person name="Kyrpides N."/>
            <person name="Mavromatis K."/>
            <person name="Markowitz V."/>
            <person name="Palaniappan K."/>
            <person name="Ivanova N."/>
            <person name="Schaumberg A."/>
            <person name="Pati A."/>
            <person name="Liolios K."/>
            <person name="Nordberg H.P."/>
            <person name="Cantor M.N."/>
            <person name="Hua S.X."/>
            <person name="Woyke T."/>
        </authorList>
    </citation>
    <scope>NUCLEOTIDE SEQUENCE [LARGE SCALE GENOMIC DNA]</scope>
    <source>
        <strain evidence="2 3">DSM 43889</strain>
    </source>
</reference>
<evidence type="ECO:0000313" key="3">
    <source>
        <dbReference type="Proteomes" id="UP000791080"/>
    </source>
</evidence>
<proteinExistence type="predicted"/>
<keyword evidence="2" id="KW-0503">Monooxygenase</keyword>
<dbReference type="InterPro" id="IPR050766">
    <property type="entry name" value="Bact_Lucif_Oxidored"/>
</dbReference>
<dbReference type="GO" id="GO:0004497">
    <property type="term" value="F:monooxygenase activity"/>
    <property type="evidence" value="ECO:0007669"/>
    <property type="project" value="UniProtKB-KW"/>
</dbReference>
<dbReference type="InterPro" id="IPR036661">
    <property type="entry name" value="Luciferase-like_sf"/>
</dbReference>
<evidence type="ECO:0000313" key="2">
    <source>
        <dbReference type="EMBL" id="MCP2333922.1"/>
    </source>
</evidence>
<evidence type="ECO:0000259" key="1">
    <source>
        <dbReference type="Pfam" id="PF00296"/>
    </source>
</evidence>
<dbReference type="Proteomes" id="UP000791080">
    <property type="component" value="Unassembled WGS sequence"/>
</dbReference>
<comment type="caution">
    <text evidence="2">The sequence shown here is derived from an EMBL/GenBank/DDBJ whole genome shotgun (WGS) entry which is preliminary data.</text>
</comment>
<dbReference type="SUPFAM" id="SSF51679">
    <property type="entry name" value="Bacterial luciferase-like"/>
    <property type="match status" value="1"/>
</dbReference>
<accession>A0ABT1JN15</accession>
<dbReference type="PANTHER" id="PTHR30137:SF15">
    <property type="entry name" value="BLL6902 PROTEIN"/>
    <property type="match status" value="1"/>
</dbReference>
<feature type="domain" description="Luciferase-like" evidence="1">
    <location>
        <begin position="23"/>
        <end position="297"/>
    </location>
</feature>
<reference evidence="2 3" key="2">
    <citation type="submission" date="2022-06" db="EMBL/GenBank/DDBJ databases">
        <title>Genomic Encyclopedia of Type Strains, Phase I: the one thousand microbial genomes (KMG-I) project.</title>
        <authorList>
            <person name="Kyrpides N."/>
        </authorList>
    </citation>
    <scope>NUCLEOTIDE SEQUENCE [LARGE SCALE GENOMIC DNA]</scope>
    <source>
        <strain evidence="2 3">DSM 43889</strain>
    </source>
</reference>
<protein>
    <submittedName>
        <fullName evidence="2">Flavin-dependent oxidoreductase, luciferase family (Includes alkanesulfonate monooxygenase SsuD and methylene tetrahydromethanopterin reductase)</fullName>
    </submittedName>
</protein>
<dbReference type="RefSeq" id="WP_051313986.1">
    <property type="nucleotide sequence ID" value="NZ_AUBJ02000001.1"/>
</dbReference>
<keyword evidence="3" id="KW-1185">Reference proteome</keyword>
<gene>
    <name evidence="2" type="ORF">G443_004192</name>
</gene>
<dbReference type="InterPro" id="IPR011251">
    <property type="entry name" value="Luciferase-like_dom"/>
</dbReference>
<sequence>MPTPGTPTPTAPESGPRLGFFARLEGEGDAAAAYADGLRIFEAAEEFGYATGWVAQHHFGSHRGSVPAPLVFLAAAGQRTSRLRLGTAVITLPTESPVRVAEDAAVLDALTGGRVELGVGSGSEPETFEALGADFAARREEFAERLGELRSALAGEPLPGGAVLSPPRPELTGRLWQAAMSVSGARRAGAQGTGLLLARNAPDSDRPPGERQLDLVRAYREAWRPLGGGTPRIGVSRTVHVSSDTATARAELLDGLRPYLRQRRAEDPAAEEIRPERVLVQDGVVYGDAERVAELLAADPTVGLADELLVQAFPARLAPDRLIESLRLLATEVAPALGWRRPGTAGATTR</sequence>
<keyword evidence="2" id="KW-0560">Oxidoreductase</keyword>
<dbReference type="Gene3D" id="3.20.20.30">
    <property type="entry name" value="Luciferase-like domain"/>
    <property type="match status" value="1"/>
</dbReference>
<dbReference type="EMBL" id="AUBJ02000001">
    <property type="protein sequence ID" value="MCP2333922.1"/>
    <property type="molecule type" value="Genomic_DNA"/>
</dbReference>